<gene>
    <name evidence="2" type="ORF">EV420DRAFT_1486394</name>
</gene>
<reference evidence="2" key="1">
    <citation type="submission" date="2023-06" db="EMBL/GenBank/DDBJ databases">
        <authorList>
            <consortium name="Lawrence Berkeley National Laboratory"/>
            <person name="Ahrendt S."/>
            <person name="Sahu N."/>
            <person name="Indic B."/>
            <person name="Wong-Bajracharya J."/>
            <person name="Merenyi Z."/>
            <person name="Ke H.-M."/>
            <person name="Monk M."/>
            <person name="Kocsube S."/>
            <person name="Drula E."/>
            <person name="Lipzen A."/>
            <person name="Balint B."/>
            <person name="Henrissat B."/>
            <person name="Andreopoulos B."/>
            <person name="Martin F.M."/>
            <person name="Harder C.B."/>
            <person name="Rigling D."/>
            <person name="Ford K.L."/>
            <person name="Foster G.D."/>
            <person name="Pangilinan J."/>
            <person name="Papanicolaou A."/>
            <person name="Barry K."/>
            <person name="LaButti K."/>
            <person name="Viragh M."/>
            <person name="Koriabine M."/>
            <person name="Yan M."/>
            <person name="Riley R."/>
            <person name="Champramary S."/>
            <person name="Plett K.L."/>
            <person name="Tsai I.J."/>
            <person name="Slot J."/>
            <person name="Sipos G."/>
            <person name="Plett J."/>
            <person name="Nagy L.G."/>
            <person name="Grigoriev I.V."/>
        </authorList>
    </citation>
    <scope>NUCLEOTIDE SEQUENCE</scope>
    <source>
        <strain evidence="2">CCBAS 213</strain>
    </source>
</reference>
<feature type="region of interest" description="Disordered" evidence="1">
    <location>
        <begin position="36"/>
        <end position="63"/>
    </location>
</feature>
<keyword evidence="3" id="KW-1185">Reference proteome</keyword>
<name>A0AA39MMW4_ARMTA</name>
<dbReference type="AlphaFoldDB" id="A0AA39MMW4"/>
<proteinExistence type="predicted"/>
<evidence type="ECO:0000256" key="1">
    <source>
        <dbReference type="SAM" id="MobiDB-lite"/>
    </source>
</evidence>
<dbReference type="Proteomes" id="UP001175211">
    <property type="component" value="Unassembled WGS sequence"/>
</dbReference>
<sequence>MDWKPWAFEATLNGGCDSATEGYHVLKMVWRSACGPLSGASSSGEKSRCTASNSSTRREENPDGKCTLKLCVNSRLKDKVAAVEDFTGMFLVYSTPQHSTGVKSVWQAIERSWFLPTLNVNMKRRDHPNLLSEIPDEKQDVLILVAILKVQGSFQSSPESILKVQEGFESSPECKISDLNPGCHNRVLKAKIQEFPELVTKASVQGKVSADGKPKVCGVPERMPRPLVPVPTSSILKLGFGTPFRLRTPQTLVSALPNMDTEIKYSRRDFGSTHIFGAGLAKISTETDAFGIDSG</sequence>
<dbReference type="EMBL" id="JAUEPS010000087">
    <property type="protein sequence ID" value="KAK0439295.1"/>
    <property type="molecule type" value="Genomic_DNA"/>
</dbReference>
<dbReference type="GeneID" id="85353926"/>
<comment type="caution">
    <text evidence="2">The sequence shown here is derived from an EMBL/GenBank/DDBJ whole genome shotgun (WGS) entry which is preliminary data.</text>
</comment>
<evidence type="ECO:0000313" key="3">
    <source>
        <dbReference type="Proteomes" id="UP001175211"/>
    </source>
</evidence>
<accession>A0AA39MMW4</accession>
<evidence type="ECO:0000313" key="2">
    <source>
        <dbReference type="EMBL" id="KAK0439295.1"/>
    </source>
</evidence>
<dbReference type="RefSeq" id="XP_060323226.1">
    <property type="nucleotide sequence ID" value="XM_060470378.1"/>
</dbReference>
<organism evidence="2 3">
    <name type="scientific">Armillaria tabescens</name>
    <name type="common">Ringless honey mushroom</name>
    <name type="synonym">Agaricus tabescens</name>
    <dbReference type="NCBI Taxonomy" id="1929756"/>
    <lineage>
        <taxon>Eukaryota</taxon>
        <taxon>Fungi</taxon>
        <taxon>Dikarya</taxon>
        <taxon>Basidiomycota</taxon>
        <taxon>Agaricomycotina</taxon>
        <taxon>Agaricomycetes</taxon>
        <taxon>Agaricomycetidae</taxon>
        <taxon>Agaricales</taxon>
        <taxon>Marasmiineae</taxon>
        <taxon>Physalacriaceae</taxon>
        <taxon>Desarmillaria</taxon>
    </lineage>
</organism>
<feature type="compositionally biased region" description="Polar residues" evidence="1">
    <location>
        <begin position="39"/>
        <end position="55"/>
    </location>
</feature>
<protein>
    <submittedName>
        <fullName evidence="2">Uncharacterized protein</fullName>
    </submittedName>
</protein>